<proteinExistence type="predicted"/>
<dbReference type="AlphaFoldDB" id="A0A7W4I6U9"/>
<dbReference type="Proteomes" id="UP000550787">
    <property type="component" value="Unassembled WGS sequence"/>
</dbReference>
<comment type="caution">
    <text evidence="2">The sequence shown here is derived from an EMBL/GenBank/DDBJ whole genome shotgun (WGS) entry which is preliminary data.</text>
</comment>
<dbReference type="InterPro" id="IPR009553">
    <property type="entry name" value="DUF1173"/>
</dbReference>
<dbReference type="Pfam" id="PF06666">
    <property type="entry name" value="DUF1173"/>
    <property type="match status" value="1"/>
</dbReference>
<evidence type="ECO:0000313" key="3">
    <source>
        <dbReference type="Proteomes" id="UP000550787"/>
    </source>
</evidence>
<organism evidence="2 3">
    <name type="scientific">Gluconacetobacter diazotrophicus</name>
    <name type="common">Acetobacter diazotrophicus</name>
    <dbReference type="NCBI Taxonomy" id="33996"/>
    <lineage>
        <taxon>Bacteria</taxon>
        <taxon>Pseudomonadati</taxon>
        <taxon>Pseudomonadota</taxon>
        <taxon>Alphaproteobacteria</taxon>
        <taxon>Acetobacterales</taxon>
        <taxon>Acetobacteraceae</taxon>
        <taxon>Gluconacetobacter</taxon>
    </lineage>
</organism>
<evidence type="ECO:0000313" key="2">
    <source>
        <dbReference type="EMBL" id="MBB2157368.1"/>
    </source>
</evidence>
<protein>
    <submittedName>
        <fullName evidence="2">DUF1173 family protein</fullName>
    </submittedName>
</protein>
<gene>
    <name evidence="2" type="ORF">HLH33_13775</name>
</gene>
<reference evidence="2 3" key="1">
    <citation type="submission" date="2020-04" db="EMBL/GenBank/DDBJ databases">
        <title>Description of novel Gluconacetobacter.</title>
        <authorList>
            <person name="Sombolestani A."/>
        </authorList>
    </citation>
    <scope>NUCLEOTIDE SEQUENCE [LARGE SCALE GENOMIC DNA]</scope>
    <source>
        <strain evidence="2 3">LMG 7603</strain>
    </source>
</reference>
<dbReference type="RefSeq" id="WP_183116186.1">
    <property type="nucleotide sequence ID" value="NZ_JABEQG010000029.1"/>
</dbReference>
<sequence>MTRDWITFPASGRRARYGWARDAERSRAWQTLLATAHGDVLQRPHCDCLWQGQPLRLVVRERVLEDARSALSQFHLARMPGQGPHHDPACPFHEVDPSRSGRSDYAEGVIRELQDGRVSLSLDQGLRITDRGSTPACSPAGRDSDATGRLRPRQTRMRHLGLLHLLWEQAGLTTWAPGVARRAYWPSVRTALDDATQRIVVGRAPLAQHVVPIGYRDPESATHLAATVDRSGDQWRVLLVGLVDAIRVEDAGTWPDGTPRPPRLRLAFDGARDYPLFVTGDAALAVRLKYSFPWAWRELERDRATRRIGVVGLVSAQVRRTRSGGRIAYNAWADSISLMEVGPGLIPVASSYELAVLAALQDERRHFRKPLRFDAHRDVVLPDFELLDTADPRGTPLEVFGRTDESYRARQDVKRAYYRQTYGAEGWWSWDATCGAPWPAFPSPIDGAARA</sequence>
<name>A0A7W4I6U9_GLUDI</name>
<feature type="region of interest" description="Disordered" evidence="1">
    <location>
        <begin position="129"/>
        <end position="152"/>
    </location>
</feature>
<dbReference type="EMBL" id="JABEQG010000029">
    <property type="protein sequence ID" value="MBB2157368.1"/>
    <property type="molecule type" value="Genomic_DNA"/>
</dbReference>
<accession>A0A7W4I6U9</accession>
<evidence type="ECO:0000256" key="1">
    <source>
        <dbReference type="SAM" id="MobiDB-lite"/>
    </source>
</evidence>